<protein>
    <submittedName>
        <fullName evidence="1">Uncharacterized protein</fullName>
    </submittedName>
</protein>
<gene>
    <name evidence="1" type="ORF">EV420DRAFT_1474935</name>
</gene>
<keyword evidence="2" id="KW-1185">Reference proteome</keyword>
<dbReference type="EMBL" id="JAUEPS010000004">
    <property type="protein sequence ID" value="KAK0466142.1"/>
    <property type="molecule type" value="Genomic_DNA"/>
</dbReference>
<organism evidence="1 2">
    <name type="scientific">Armillaria tabescens</name>
    <name type="common">Ringless honey mushroom</name>
    <name type="synonym">Agaricus tabescens</name>
    <dbReference type="NCBI Taxonomy" id="1929756"/>
    <lineage>
        <taxon>Eukaryota</taxon>
        <taxon>Fungi</taxon>
        <taxon>Dikarya</taxon>
        <taxon>Basidiomycota</taxon>
        <taxon>Agaricomycotina</taxon>
        <taxon>Agaricomycetes</taxon>
        <taxon>Agaricomycetidae</taxon>
        <taxon>Agaricales</taxon>
        <taxon>Marasmiineae</taxon>
        <taxon>Physalacriaceae</taxon>
        <taxon>Desarmillaria</taxon>
    </lineage>
</organism>
<proteinExistence type="predicted"/>
<dbReference type="Proteomes" id="UP001175211">
    <property type="component" value="Unassembled WGS sequence"/>
</dbReference>
<dbReference type="GeneID" id="85352803"/>
<evidence type="ECO:0000313" key="2">
    <source>
        <dbReference type="Proteomes" id="UP001175211"/>
    </source>
</evidence>
<evidence type="ECO:0000313" key="1">
    <source>
        <dbReference type="EMBL" id="KAK0466142.1"/>
    </source>
</evidence>
<reference evidence="1" key="1">
    <citation type="submission" date="2023-06" db="EMBL/GenBank/DDBJ databases">
        <authorList>
            <consortium name="Lawrence Berkeley National Laboratory"/>
            <person name="Ahrendt S."/>
            <person name="Sahu N."/>
            <person name="Indic B."/>
            <person name="Wong-Bajracharya J."/>
            <person name="Merenyi Z."/>
            <person name="Ke H.-M."/>
            <person name="Monk M."/>
            <person name="Kocsube S."/>
            <person name="Drula E."/>
            <person name="Lipzen A."/>
            <person name="Balint B."/>
            <person name="Henrissat B."/>
            <person name="Andreopoulos B."/>
            <person name="Martin F.M."/>
            <person name="Harder C.B."/>
            <person name="Rigling D."/>
            <person name="Ford K.L."/>
            <person name="Foster G.D."/>
            <person name="Pangilinan J."/>
            <person name="Papanicolaou A."/>
            <person name="Barry K."/>
            <person name="LaButti K."/>
            <person name="Viragh M."/>
            <person name="Koriabine M."/>
            <person name="Yan M."/>
            <person name="Riley R."/>
            <person name="Champramary S."/>
            <person name="Plett K.L."/>
            <person name="Tsai I.J."/>
            <person name="Slot J."/>
            <person name="Sipos G."/>
            <person name="Plett J."/>
            <person name="Nagy L.G."/>
            <person name="Grigoriev I.V."/>
        </authorList>
    </citation>
    <scope>NUCLEOTIDE SEQUENCE</scope>
    <source>
        <strain evidence="1">CCBAS 213</strain>
    </source>
</reference>
<dbReference type="RefSeq" id="XP_060336969.1">
    <property type="nucleotide sequence ID" value="XM_060469255.1"/>
</dbReference>
<sequence length="143" mass="16415">MAREESFDRVGFYEAAVAVKLSGLDTEIATAQDRDDTDPRFICLRCSIDRRSVIGWRAAMVMHCHAIPDNWVLLSEESDIQLALELEKQAKICMFQDHWSYDIKCTYCSLIKKKSEFLPHLSSFRRSIPRGLDVAASFRTPIL</sequence>
<comment type="caution">
    <text evidence="1">The sequence shown here is derived from an EMBL/GenBank/DDBJ whole genome shotgun (WGS) entry which is preliminary data.</text>
</comment>
<dbReference type="AlphaFoldDB" id="A0AA39NIA8"/>
<accession>A0AA39NIA8</accession>
<name>A0AA39NIA8_ARMTA</name>